<sequence>MRSAAAARAALSAQQAPIQRLGDQKPRDTWFGLLPQISASGSSWFPIATSFRQDKDGGSSLLLLPINPVKEQLPPSSSKDAFRSNEMPNPDATSWFGVPEEALIENRRSEPPRSAERWTAFHDAGESDMTFGDFGTQLNVAPAPRSFEGLQNQGMDALQNSEMTRYGKPIKSNSWSKKTFKKSPMKNKWSRDHSRAQPQNEVHNEIDLGDNFFHKNVLPTPNNFQPF</sequence>
<dbReference type="GeneID" id="100901913"/>
<evidence type="ECO:0000313" key="2">
    <source>
        <dbReference type="Proteomes" id="UP000694867"/>
    </source>
</evidence>
<feature type="region of interest" description="Disordered" evidence="1">
    <location>
        <begin position="72"/>
        <end position="95"/>
    </location>
</feature>
<reference evidence="3" key="1">
    <citation type="submission" date="2025-08" db="UniProtKB">
        <authorList>
            <consortium name="RefSeq"/>
        </authorList>
    </citation>
    <scope>IDENTIFICATION</scope>
</reference>
<dbReference type="RefSeq" id="XP_003741580.1">
    <property type="nucleotide sequence ID" value="XM_003741532.1"/>
</dbReference>
<dbReference type="AlphaFoldDB" id="A0AAJ6QRG3"/>
<gene>
    <name evidence="3" type="primary">LOC100901913</name>
</gene>
<name>A0AAJ6QRG3_9ACAR</name>
<accession>A0AAJ6QRG3</accession>
<organism evidence="2 3">
    <name type="scientific">Galendromus occidentalis</name>
    <name type="common">western predatory mite</name>
    <dbReference type="NCBI Taxonomy" id="34638"/>
    <lineage>
        <taxon>Eukaryota</taxon>
        <taxon>Metazoa</taxon>
        <taxon>Ecdysozoa</taxon>
        <taxon>Arthropoda</taxon>
        <taxon>Chelicerata</taxon>
        <taxon>Arachnida</taxon>
        <taxon>Acari</taxon>
        <taxon>Parasitiformes</taxon>
        <taxon>Mesostigmata</taxon>
        <taxon>Gamasina</taxon>
        <taxon>Phytoseioidea</taxon>
        <taxon>Phytoseiidae</taxon>
        <taxon>Typhlodrominae</taxon>
        <taxon>Galendromus</taxon>
    </lineage>
</organism>
<dbReference type="Proteomes" id="UP000694867">
    <property type="component" value="Unplaced"/>
</dbReference>
<evidence type="ECO:0000313" key="3">
    <source>
        <dbReference type="RefSeq" id="XP_003741580.1"/>
    </source>
</evidence>
<protein>
    <submittedName>
        <fullName evidence="3">Uncharacterized protein LOC100901913</fullName>
    </submittedName>
</protein>
<dbReference type="KEGG" id="goe:100901913"/>
<keyword evidence="2" id="KW-1185">Reference proteome</keyword>
<evidence type="ECO:0000256" key="1">
    <source>
        <dbReference type="SAM" id="MobiDB-lite"/>
    </source>
</evidence>
<proteinExistence type="predicted"/>